<dbReference type="Pfam" id="PF01612">
    <property type="entry name" value="DNA_pol_A_exo1"/>
    <property type="match status" value="1"/>
</dbReference>
<dbReference type="SUPFAM" id="SSF53098">
    <property type="entry name" value="Ribonuclease H-like"/>
    <property type="match status" value="1"/>
</dbReference>
<keyword evidence="4" id="KW-0378">Hydrolase</keyword>
<sequence length="326" mass="36203">MSLASFFAAVTSSGLVSDEMEGVGKLKEKVVGNEAEDISGPKEEMSAYDLDHSVHYLVTNTEVDEALLHIRDGFVGFDTEFMACLPCYEERIIEDIFTMISGSKKAGIIAWQALQARTAAGFQIQWDNVGICLVQITRGDKVWLINLNRIKAFPGELRCLLSSPDVVKAGVGVASDLQVFWNDLGCDVNNVVDCGLMAKLLYAEKYANTPFTNLSLQTVAEETLKVTVSKAMQLSNWKGDDNGDLSAEQRKYAAIDAHACSEMYPLLVAALEDKADVLGQQIPSDWYTVNGRYGQPTRLRRTYWGKEVEWNSRDCPWFFGGKFQGY</sequence>
<protein>
    <recommendedName>
        <fullName evidence="8">3'-5' exonuclease</fullName>
    </recommendedName>
    <alternativeName>
        <fullName evidence="9">Werner Syndrome-like exonuclease</fullName>
    </alternativeName>
</protein>
<dbReference type="GO" id="GO:0005634">
    <property type="term" value="C:nucleus"/>
    <property type="evidence" value="ECO:0007669"/>
    <property type="project" value="UniProtKB-SubCell"/>
</dbReference>
<dbReference type="Gene3D" id="3.30.420.10">
    <property type="entry name" value="Ribonuclease H-like superfamily/Ribonuclease H"/>
    <property type="match status" value="1"/>
</dbReference>
<dbReference type="InterPro" id="IPR051132">
    <property type="entry name" value="3-5_Exonuclease_domain"/>
</dbReference>
<evidence type="ECO:0000256" key="4">
    <source>
        <dbReference type="ARBA" id="ARBA00022801"/>
    </source>
</evidence>
<dbReference type="InterPro" id="IPR036397">
    <property type="entry name" value="RNaseH_sf"/>
</dbReference>
<name>A0AAD7IRR6_9AGAR</name>
<dbReference type="PANTHER" id="PTHR13620:SF109">
    <property type="entry name" value="3'-5' EXONUCLEASE"/>
    <property type="match status" value="1"/>
</dbReference>
<evidence type="ECO:0000259" key="10">
    <source>
        <dbReference type="SMART" id="SM00474"/>
    </source>
</evidence>
<dbReference type="AlphaFoldDB" id="A0AAD7IRR6"/>
<dbReference type="GO" id="GO:0003676">
    <property type="term" value="F:nucleic acid binding"/>
    <property type="evidence" value="ECO:0007669"/>
    <property type="project" value="InterPro"/>
</dbReference>
<evidence type="ECO:0000256" key="1">
    <source>
        <dbReference type="ARBA" id="ARBA00004123"/>
    </source>
</evidence>
<dbReference type="GO" id="GO:0008408">
    <property type="term" value="F:3'-5' exonuclease activity"/>
    <property type="evidence" value="ECO:0007669"/>
    <property type="project" value="InterPro"/>
</dbReference>
<keyword evidence="5" id="KW-0269">Exonuclease</keyword>
<keyword evidence="3" id="KW-0479">Metal-binding</keyword>
<keyword evidence="2" id="KW-0540">Nuclease</keyword>
<evidence type="ECO:0000256" key="8">
    <source>
        <dbReference type="ARBA" id="ARBA00040531"/>
    </source>
</evidence>
<feature type="domain" description="3'-5' exonuclease" evidence="10">
    <location>
        <begin position="99"/>
        <end position="272"/>
    </location>
</feature>
<dbReference type="EMBL" id="JARKIB010000076">
    <property type="protein sequence ID" value="KAJ7747470.1"/>
    <property type="molecule type" value="Genomic_DNA"/>
</dbReference>
<proteinExistence type="predicted"/>
<comment type="caution">
    <text evidence="11">The sequence shown here is derived from an EMBL/GenBank/DDBJ whole genome shotgun (WGS) entry which is preliminary data.</text>
</comment>
<dbReference type="SMART" id="SM00474">
    <property type="entry name" value="35EXOc"/>
    <property type="match status" value="1"/>
</dbReference>
<dbReference type="GO" id="GO:0006139">
    <property type="term" value="P:nucleobase-containing compound metabolic process"/>
    <property type="evidence" value="ECO:0007669"/>
    <property type="project" value="InterPro"/>
</dbReference>
<evidence type="ECO:0000256" key="7">
    <source>
        <dbReference type="ARBA" id="ARBA00023242"/>
    </source>
</evidence>
<evidence type="ECO:0000313" key="12">
    <source>
        <dbReference type="Proteomes" id="UP001215598"/>
    </source>
</evidence>
<dbReference type="InterPro" id="IPR002562">
    <property type="entry name" value="3'-5'_exonuclease_dom"/>
</dbReference>
<evidence type="ECO:0000313" key="11">
    <source>
        <dbReference type="EMBL" id="KAJ7747470.1"/>
    </source>
</evidence>
<evidence type="ECO:0000256" key="5">
    <source>
        <dbReference type="ARBA" id="ARBA00022839"/>
    </source>
</evidence>
<keyword evidence="12" id="KW-1185">Reference proteome</keyword>
<dbReference type="GO" id="GO:0046872">
    <property type="term" value="F:metal ion binding"/>
    <property type="evidence" value="ECO:0007669"/>
    <property type="project" value="UniProtKB-KW"/>
</dbReference>
<organism evidence="11 12">
    <name type="scientific">Mycena metata</name>
    <dbReference type="NCBI Taxonomy" id="1033252"/>
    <lineage>
        <taxon>Eukaryota</taxon>
        <taxon>Fungi</taxon>
        <taxon>Dikarya</taxon>
        <taxon>Basidiomycota</taxon>
        <taxon>Agaricomycotina</taxon>
        <taxon>Agaricomycetes</taxon>
        <taxon>Agaricomycetidae</taxon>
        <taxon>Agaricales</taxon>
        <taxon>Marasmiineae</taxon>
        <taxon>Mycenaceae</taxon>
        <taxon>Mycena</taxon>
    </lineage>
</organism>
<gene>
    <name evidence="11" type="ORF">B0H16DRAFT_1725903</name>
</gene>
<evidence type="ECO:0000256" key="6">
    <source>
        <dbReference type="ARBA" id="ARBA00022842"/>
    </source>
</evidence>
<dbReference type="Proteomes" id="UP001215598">
    <property type="component" value="Unassembled WGS sequence"/>
</dbReference>
<evidence type="ECO:0000256" key="2">
    <source>
        <dbReference type="ARBA" id="ARBA00022722"/>
    </source>
</evidence>
<dbReference type="PANTHER" id="PTHR13620">
    <property type="entry name" value="3-5 EXONUCLEASE"/>
    <property type="match status" value="1"/>
</dbReference>
<keyword evidence="7" id="KW-0539">Nucleus</keyword>
<accession>A0AAD7IRR6</accession>
<evidence type="ECO:0000256" key="9">
    <source>
        <dbReference type="ARBA" id="ARBA00042761"/>
    </source>
</evidence>
<evidence type="ECO:0000256" key="3">
    <source>
        <dbReference type="ARBA" id="ARBA00022723"/>
    </source>
</evidence>
<keyword evidence="6" id="KW-0460">Magnesium</keyword>
<dbReference type="InterPro" id="IPR012337">
    <property type="entry name" value="RNaseH-like_sf"/>
</dbReference>
<comment type="subcellular location">
    <subcellularLocation>
        <location evidence="1">Nucleus</location>
    </subcellularLocation>
</comment>
<reference evidence="11" key="1">
    <citation type="submission" date="2023-03" db="EMBL/GenBank/DDBJ databases">
        <title>Massive genome expansion in bonnet fungi (Mycena s.s.) driven by repeated elements and novel gene families across ecological guilds.</title>
        <authorList>
            <consortium name="Lawrence Berkeley National Laboratory"/>
            <person name="Harder C.B."/>
            <person name="Miyauchi S."/>
            <person name="Viragh M."/>
            <person name="Kuo A."/>
            <person name="Thoen E."/>
            <person name="Andreopoulos B."/>
            <person name="Lu D."/>
            <person name="Skrede I."/>
            <person name="Drula E."/>
            <person name="Henrissat B."/>
            <person name="Morin E."/>
            <person name="Kohler A."/>
            <person name="Barry K."/>
            <person name="LaButti K."/>
            <person name="Morin E."/>
            <person name="Salamov A."/>
            <person name="Lipzen A."/>
            <person name="Mereny Z."/>
            <person name="Hegedus B."/>
            <person name="Baldrian P."/>
            <person name="Stursova M."/>
            <person name="Weitz H."/>
            <person name="Taylor A."/>
            <person name="Grigoriev I.V."/>
            <person name="Nagy L.G."/>
            <person name="Martin F."/>
            <person name="Kauserud H."/>
        </authorList>
    </citation>
    <scope>NUCLEOTIDE SEQUENCE</scope>
    <source>
        <strain evidence="11">CBHHK182m</strain>
    </source>
</reference>